<evidence type="ECO:0000313" key="9">
    <source>
        <dbReference type="Proteomes" id="UP000321058"/>
    </source>
</evidence>
<dbReference type="InterPro" id="IPR015813">
    <property type="entry name" value="Pyrv/PenolPyrv_kinase-like_dom"/>
</dbReference>
<comment type="caution">
    <text evidence="8">The sequence shown here is derived from an EMBL/GenBank/DDBJ whole genome shotgun (WGS) entry which is preliminary data.</text>
</comment>
<comment type="similarity">
    <text evidence="2">Belongs to the HpcH/HpaI aldolase family.</text>
</comment>
<feature type="domain" description="HpcH/HpaI aldolase/citrate lyase" evidence="7">
    <location>
        <begin position="9"/>
        <end position="227"/>
    </location>
</feature>
<dbReference type="AlphaFoldDB" id="A0A512NPL7"/>
<dbReference type="InterPro" id="IPR005000">
    <property type="entry name" value="Aldolase/citrate-lyase_domain"/>
</dbReference>
<feature type="binding site" evidence="6">
    <location>
        <position position="132"/>
    </location>
    <ligand>
        <name>Mg(2+)</name>
        <dbReference type="ChEBI" id="CHEBI:18420"/>
    </ligand>
</feature>
<comment type="cofactor">
    <cofactor evidence="1">
        <name>Mg(2+)</name>
        <dbReference type="ChEBI" id="CHEBI:18420"/>
    </cofactor>
</comment>
<dbReference type="OrthoDB" id="9800547at2"/>
<accession>A0A512NPL7</accession>
<dbReference type="Pfam" id="PF03328">
    <property type="entry name" value="HpcH_HpaI"/>
    <property type="match status" value="1"/>
</dbReference>
<dbReference type="RefSeq" id="WP_147156213.1">
    <property type="nucleotide sequence ID" value="NZ_BKAJ01000187.1"/>
</dbReference>
<evidence type="ECO:0000313" key="8">
    <source>
        <dbReference type="EMBL" id="GEP60886.1"/>
    </source>
</evidence>
<dbReference type="InterPro" id="IPR011206">
    <property type="entry name" value="Citrate_lyase_beta/mcl1/mcl2"/>
</dbReference>
<keyword evidence="9" id="KW-1185">Reference proteome</keyword>
<dbReference type="PANTHER" id="PTHR32308:SF0">
    <property type="entry name" value="HPCH_HPAI ALDOLASE_CITRATE LYASE DOMAIN-CONTAINING PROTEIN"/>
    <property type="match status" value="1"/>
</dbReference>
<evidence type="ECO:0000256" key="2">
    <source>
        <dbReference type="ARBA" id="ARBA00005568"/>
    </source>
</evidence>
<evidence type="ECO:0000256" key="4">
    <source>
        <dbReference type="ARBA" id="ARBA00022842"/>
    </source>
</evidence>
<reference evidence="8 9" key="1">
    <citation type="submission" date="2019-07" db="EMBL/GenBank/DDBJ databases">
        <title>Whole genome shotgun sequence of Reyranella soli NBRC 108950.</title>
        <authorList>
            <person name="Hosoyama A."/>
            <person name="Uohara A."/>
            <person name="Ohji S."/>
            <person name="Ichikawa N."/>
        </authorList>
    </citation>
    <scope>NUCLEOTIDE SEQUENCE [LARGE SCALE GENOMIC DNA]</scope>
    <source>
        <strain evidence="8 9">NBRC 108950</strain>
    </source>
</reference>
<dbReference type="InterPro" id="IPR040442">
    <property type="entry name" value="Pyrv_kinase-like_dom_sf"/>
</dbReference>
<dbReference type="GO" id="GO:0000287">
    <property type="term" value="F:magnesium ion binding"/>
    <property type="evidence" value="ECO:0007669"/>
    <property type="project" value="TreeGrafter"/>
</dbReference>
<keyword evidence="3 6" id="KW-0479">Metal-binding</keyword>
<dbReference type="Gene3D" id="3.20.20.60">
    <property type="entry name" value="Phosphoenolpyruvate-binding domains"/>
    <property type="match status" value="1"/>
</dbReference>
<evidence type="ECO:0000256" key="5">
    <source>
        <dbReference type="PIRSR" id="PIRSR015582-1"/>
    </source>
</evidence>
<proteinExistence type="inferred from homology"/>
<dbReference type="SUPFAM" id="SSF51621">
    <property type="entry name" value="Phosphoenolpyruvate/pyruvate domain"/>
    <property type="match status" value="1"/>
</dbReference>
<feature type="binding site" evidence="6">
    <location>
        <position position="159"/>
    </location>
    <ligand>
        <name>Mg(2+)</name>
        <dbReference type="ChEBI" id="CHEBI:18420"/>
    </ligand>
</feature>
<gene>
    <name evidence="8" type="ORF">RSO01_80520</name>
</gene>
<evidence type="ECO:0000256" key="1">
    <source>
        <dbReference type="ARBA" id="ARBA00001946"/>
    </source>
</evidence>
<dbReference type="EMBL" id="BKAJ01000187">
    <property type="protein sequence ID" value="GEP60886.1"/>
    <property type="molecule type" value="Genomic_DNA"/>
</dbReference>
<dbReference type="GO" id="GO:0006107">
    <property type="term" value="P:oxaloacetate metabolic process"/>
    <property type="evidence" value="ECO:0007669"/>
    <property type="project" value="TreeGrafter"/>
</dbReference>
<feature type="binding site" evidence="5">
    <location>
        <position position="70"/>
    </location>
    <ligand>
        <name>substrate</name>
    </ligand>
</feature>
<keyword evidence="8" id="KW-0456">Lyase</keyword>
<organism evidence="8 9">
    <name type="scientific">Reyranella soli</name>
    <dbReference type="NCBI Taxonomy" id="1230389"/>
    <lineage>
        <taxon>Bacteria</taxon>
        <taxon>Pseudomonadati</taxon>
        <taxon>Pseudomonadota</taxon>
        <taxon>Alphaproteobacteria</taxon>
        <taxon>Hyphomicrobiales</taxon>
        <taxon>Reyranellaceae</taxon>
        <taxon>Reyranella</taxon>
    </lineage>
</organism>
<name>A0A512NPL7_9HYPH</name>
<feature type="binding site" evidence="5">
    <location>
        <position position="132"/>
    </location>
    <ligand>
        <name>substrate</name>
    </ligand>
</feature>
<dbReference type="GO" id="GO:0016829">
    <property type="term" value="F:lyase activity"/>
    <property type="evidence" value="ECO:0007669"/>
    <property type="project" value="UniProtKB-KW"/>
</dbReference>
<dbReference type="PANTHER" id="PTHR32308">
    <property type="entry name" value="LYASE BETA SUBUNIT, PUTATIVE (AFU_ORTHOLOGUE AFUA_4G13030)-RELATED"/>
    <property type="match status" value="1"/>
</dbReference>
<keyword evidence="4 6" id="KW-0460">Magnesium</keyword>
<dbReference type="PIRSF" id="PIRSF015582">
    <property type="entry name" value="Cit_lyase_B"/>
    <property type="match status" value="1"/>
</dbReference>
<protein>
    <submittedName>
        <fullName evidence="8">CoA ester lyase</fullName>
    </submittedName>
</protein>
<evidence type="ECO:0000256" key="3">
    <source>
        <dbReference type="ARBA" id="ARBA00022723"/>
    </source>
</evidence>
<evidence type="ECO:0000259" key="7">
    <source>
        <dbReference type="Pfam" id="PF03328"/>
    </source>
</evidence>
<evidence type="ECO:0000256" key="6">
    <source>
        <dbReference type="PIRSR" id="PIRSR015582-2"/>
    </source>
</evidence>
<sequence length="297" mass="32083">MRPPPPVWRSILYVPGNVPKFIDKAHERGADCILVDLEDSVTVAEKPTARAMLPETMKKVVRGGADVAVRINRPMRLAIPDIEAAVRPGLAALFITKTEGVQHLRLLDEAVSELERERGMPVGSVGFGAMIEHPRALAELNDIAERGPRVIAMMLGGEDFALETGSIPSDESLELPKRLVAFAAQAHGVAMIGILGTVADYSDPAAYKKSAERAQRFGFSGGTCVHPGLVQALNEAFTPSAEDVAYARKLIAADEKAAAEGRGSFTVDGKMIDIPVIDRARRLIARYDAIERRLKKA</sequence>
<dbReference type="Proteomes" id="UP000321058">
    <property type="component" value="Unassembled WGS sequence"/>
</dbReference>